<dbReference type="STRING" id="4081.A0A3Q7HN93"/>
<dbReference type="AlphaFoldDB" id="A0A3Q7HN93"/>
<protein>
    <submittedName>
        <fullName evidence="1">Uncharacterized protein</fullName>
    </submittedName>
</protein>
<keyword evidence="2" id="KW-1185">Reference proteome</keyword>
<dbReference type="InterPro" id="IPR023213">
    <property type="entry name" value="CAT-like_dom_sf"/>
</dbReference>
<sequence length="115" mass="13129">MSNPFDLLTVNITPEPEKDNDMVEGFNKRVLLFFFFHDNFFKTAFSAECQEKKVKFYGRSRFDPSIPQGYFGNIIVLTNALCTAAKIVKNSLSTAVKLVQEDVKLVTDSYMKNKS</sequence>
<proteinExistence type="predicted"/>
<evidence type="ECO:0000313" key="1">
    <source>
        <dbReference type="EnsemblPlants" id="Solyc08g036440.2.1"/>
    </source>
</evidence>
<accession>A0A3Q7HN93</accession>
<evidence type="ECO:0000313" key="2">
    <source>
        <dbReference type="Proteomes" id="UP000004994"/>
    </source>
</evidence>
<dbReference type="Pfam" id="PF02458">
    <property type="entry name" value="Transferase"/>
    <property type="match status" value="1"/>
</dbReference>
<reference evidence="1" key="1">
    <citation type="journal article" date="2012" name="Nature">
        <title>The tomato genome sequence provides insights into fleshy fruit evolution.</title>
        <authorList>
            <consortium name="Tomato Genome Consortium"/>
        </authorList>
    </citation>
    <scope>NUCLEOTIDE SEQUENCE [LARGE SCALE GENOMIC DNA]</scope>
    <source>
        <strain evidence="1">cv. Heinz 1706</strain>
    </source>
</reference>
<reference evidence="1" key="2">
    <citation type="submission" date="2019-01" db="UniProtKB">
        <authorList>
            <consortium name="EnsemblPlants"/>
        </authorList>
    </citation>
    <scope>IDENTIFICATION</scope>
    <source>
        <strain evidence="1">cv. Heinz 1706</strain>
    </source>
</reference>
<organism evidence="1">
    <name type="scientific">Solanum lycopersicum</name>
    <name type="common">Tomato</name>
    <name type="synonym">Lycopersicon esculentum</name>
    <dbReference type="NCBI Taxonomy" id="4081"/>
    <lineage>
        <taxon>Eukaryota</taxon>
        <taxon>Viridiplantae</taxon>
        <taxon>Streptophyta</taxon>
        <taxon>Embryophyta</taxon>
        <taxon>Tracheophyta</taxon>
        <taxon>Spermatophyta</taxon>
        <taxon>Magnoliopsida</taxon>
        <taxon>eudicotyledons</taxon>
        <taxon>Gunneridae</taxon>
        <taxon>Pentapetalae</taxon>
        <taxon>asterids</taxon>
        <taxon>lamiids</taxon>
        <taxon>Solanales</taxon>
        <taxon>Solanaceae</taxon>
        <taxon>Solanoideae</taxon>
        <taxon>Solaneae</taxon>
        <taxon>Solanum</taxon>
        <taxon>Solanum subgen. Lycopersicon</taxon>
    </lineage>
</organism>
<name>A0A3Q7HN93_SOLLC</name>
<dbReference type="InParanoid" id="A0A3Q7HN93"/>
<dbReference type="Proteomes" id="UP000004994">
    <property type="component" value="Chromosome 8"/>
</dbReference>
<dbReference type="EnsemblPlants" id="Solyc08g036440.2.1">
    <property type="protein sequence ID" value="Solyc08g036440.2.1"/>
    <property type="gene ID" value="Solyc08g036440.2"/>
</dbReference>
<dbReference type="Gramene" id="Solyc08g036440.2.1">
    <property type="protein sequence ID" value="Solyc08g036440.2.1"/>
    <property type="gene ID" value="Solyc08g036440.2"/>
</dbReference>
<dbReference type="PaxDb" id="4081-Solyc08g036440.1.1"/>
<dbReference type="Gene3D" id="3.30.559.10">
    <property type="entry name" value="Chloramphenicol acetyltransferase-like domain"/>
    <property type="match status" value="1"/>
</dbReference>